<organism evidence="2 3">
    <name type="scientific">Glaciecola siphonariae</name>
    <dbReference type="NCBI Taxonomy" id="521012"/>
    <lineage>
        <taxon>Bacteria</taxon>
        <taxon>Pseudomonadati</taxon>
        <taxon>Pseudomonadota</taxon>
        <taxon>Gammaproteobacteria</taxon>
        <taxon>Alteromonadales</taxon>
        <taxon>Alteromonadaceae</taxon>
        <taxon>Glaciecola</taxon>
    </lineage>
</organism>
<evidence type="ECO:0000313" key="3">
    <source>
        <dbReference type="Proteomes" id="UP001595897"/>
    </source>
</evidence>
<evidence type="ECO:0000259" key="1">
    <source>
        <dbReference type="Pfam" id="PF01261"/>
    </source>
</evidence>
<feature type="domain" description="Xylose isomerase-like TIM barrel" evidence="1">
    <location>
        <begin position="90"/>
        <end position="291"/>
    </location>
</feature>
<dbReference type="PANTHER" id="PTHR12110">
    <property type="entry name" value="HYDROXYPYRUVATE ISOMERASE"/>
    <property type="match status" value="1"/>
</dbReference>
<dbReference type="InterPro" id="IPR006311">
    <property type="entry name" value="TAT_signal"/>
</dbReference>
<dbReference type="SUPFAM" id="SSF51658">
    <property type="entry name" value="Xylose isomerase-like"/>
    <property type="match status" value="1"/>
</dbReference>
<keyword evidence="3" id="KW-1185">Reference proteome</keyword>
<dbReference type="Pfam" id="PF01261">
    <property type="entry name" value="AP_endonuc_2"/>
    <property type="match status" value="1"/>
</dbReference>
<protein>
    <submittedName>
        <fullName evidence="2">Sugar phosphate isomerase/epimerase family protein</fullName>
    </submittedName>
</protein>
<sequence>MTKHHQPSRRKFLMQGASVVSLAMLPAHVRSFANSETQRLATTRIACQQYPWMTLMARDGASWDNSLTRSLQMVVDSGCLDFEPMLETPKQASHLLAALKSKQINSYSVYVNSILHDARKVPEQLDNILAVADAIQPYGVKIITTNPAPISWDTPKDKSDDELATQVAALNELGGALKQKGIVLAYHNHDAEMRHGAREFHHMMRASSADKVKLCLDAQWIYRGVGNSSLALMDIVDMYAARVVSVHLRQSFRGTWSETFSQGDIDYASILQRLRAEHRPMHFVLEQAVEATSPHTLNAIQAHRQSLAYASTLIGSEQ</sequence>
<keyword evidence="2" id="KW-0413">Isomerase</keyword>
<dbReference type="Gene3D" id="3.20.20.150">
    <property type="entry name" value="Divalent-metal-dependent TIM barrel enzymes"/>
    <property type="match status" value="1"/>
</dbReference>
<dbReference type="RefSeq" id="WP_382406153.1">
    <property type="nucleotide sequence ID" value="NZ_JBHSGU010000002.1"/>
</dbReference>
<reference evidence="3" key="1">
    <citation type="journal article" date="2019" name="Int. J. Syst. Evol. Microbiol.">
        <title>The Global Catalogue of Microorganisms (GCM) 10K type strain sequencing project: providing services to taxonomists for standard genome sequencing and annotation.</title>
        <authorList>
            <consortium name="The Broad Institute Genomics Platform"/>
            <consortium name="The Broad Institute Genome Sequencing Center for Infectious Disease"/>
            <person name="Wu L."/>
            <person name="Ma J."/>
        </authorList>
    </citation>
    <scope>NUCLEOTIDE SEQUENCE [LARGE SCALE GENOMIC DNA]</scope>
    <source>
        <strain evidence="3">KACC 12507</strain>
    </source>
</reference>
<accession>A0ABV9LSZ9</accession>
<comment type="caution">
    <text evidence="2">The sequence shown here is derived from an EMBL/GenBank/DDBJ whole genome shotgun (WGS) entry which is preliminary data.</text>
</comment>
<evidence type="ECO:0000313" key="2">
    <source>
        <dbReference type="EMBL" id="MFC4699405.1"/>
    </source>
</evidence>
<name>A0ABV9LSZ9_9ALTE</name>
<gene>
    <name evidence="2" type="ORF">ACFO4O_04430</name>
</gene>
<dbReference type="PANTHER" id="PTHR12110:SF41">
    <property type="entry name" value="INOSOSE DEHYDRATASE"/>
    <property type="match status" value="1"/>
</dbReference>
<proteinExistence type="predicted"/>
<dbReference type="PROSITE" id="PS51318">
    <property type="entry name" value="TAT"/>
    <property type="match status" value="1"/>
</dbReference>
<dbReference type="InterPro" id="IPR050312">
    <property type="entry name" value="IolE/XylAMocC-like"/>
</dbReference>
<dbReference type="Proteomes" id="UP001595897">
    <property type="component" value="Unassembled WGS sequence"/>
</dbReference>
<dbReference type="GO" id="GO:0016853">
    <property type="term" value="F:isomerase activity"/>
    <property type="evidence" value="ECO:0007669"/>
    <property type="project" value="UniProtKB-KW"/>
</dbReference>
<dbReference type="InterPro" id="IPR036237">
    <property type="entry name" value="Xyl_isomerase-like_sf"/>
</dbReference>
<dbReference type="EMBL" id="JBHSGU010000002">
    <property type="protein sequence ID" value="MFC4699405.1"/>
    <property type="molecule type" value="Genomic_DNA"/>
</dbReference>
<dbReference type="InterPro" id="IPR013022">
    <property type="entry name" value="Xyl_isomerase-like_TIM-brl"/>
</dbReference>